<dbReference type="Proteomes" id="UP000075901">
    <property type="component" value="Unassembled WGS sequence"/>
</dbReference>
<feature type="compositionally biased region" description="Basic and acidic residues" evidence="2">
    <location>
        <begin position="883"/>
        <end position="897"/>
    </location>
</feature>
<name>A0A182SE04_9DIPT</name>
<feature type="region of interest" description="Disordered" evidence="2">
    <location>
        <begin position="380"/>
        <end position="486"/>
    </location>
</feature>
<proteinExistence type="predicted"/>
<feature type="region of interest" description="Disordered" evidence="2">
    <location>
        <begin position="1449"/>
        <end position="1470"/>
    </location>
</feature>
<feature type="compositionally biased region" description="Acidic residues" evidence="2">
    <location>
        <begin position="178"/>
        <end position="192"/>
    </location>
</feature>
<feature type="compositionally biased region" description="Basic and acidic residues" evidence="2">
    <location>
        <begin position="726"/>
        <end position="756"/>
    </location>
</feature>
<evidence type="ECO:0008006" key="5">
    <source>
        <dbReference type="Google" id="ProtNLM"/>
    </source>
</evidence>
<feature type="compositionally biased region" description="Basic and acidic residues" evidence="2">
    <location>
        <begin position="1758"/>
        <end position="1814"/>
    </location>
</feature>
<feature type="compositionally biased region" description="Basic residues" evidence="2">
    <location>
        <begin position="699"/>
        <end position="711"/>
    </location>
</feature>
<organism evidence="3 4">
    <name type="scientific">Anopheles maculatus</name>
    <dbReference type="NCBI Taxonomy" id="74869"/>
    <lineage>
        <taxon>Eukaryota</taxon>
        <taxon>Metazoa</taxon>
        <taxon>Ecdysozoa</taxon>
        <taxon>Arthropoda</taxon>
        <taxon>Hexapoda</taxon>
        <taxon>Insecta</taxon>
        <taxon>Pterygota</taxon>
        <taxon>Neoptera</taxon>
        <taxon>Endopterygota</taxon>
        <taxon>Diptera</taxon>
        <taxon>Nematocera</taxon>
        <taxon>Culicoidea</taxon>
        <taxon>Culicidae</taxon>
        <taxon>Anophelinae</taxon>
        <taxon>Anopheles</taxon>
        <taxon>Anopheles maculatus group</taxon>
    </lineage>
</organism>
<feature type="compositionally biased region" description="Low complexity" evidence="2">
    <location>
        <begin position="1459"/>
        <end position="1469"/>
    </location>
</feature>
<sequence>LPEHVEVVETVTKEGKPKKQITKTKVIKKKTGDKVEEVKIVTVQEDDQVPETTVTMTEEETAPESTTPASDESPMVEAVKPKKKKVKIIKKKGDDTDDIIQKLLNLEVKKTELEKYEKVDVEFKSKTKQTEEVVIGNQPEIAAISEGPLVSVVKKTTKTKSVKSKKPQDDVQKASVESIDEQYPEDVTPELPESIDELVEPYEQTEEFVYEMPQEQLPIVEELPEEIMVNEVITLTGKVKKQTTKKRTVKKTIGDKQELVEVVTVEEEGQKPETTITITESEVIELPVTVEQMDTETVIQPTQPRKLKKKKVKTIKTTDEVDDIIERLLNLEVKKTELERYERVEVELKKRHKSLIEETLERPEAEMAILEMIELPKPETVRKSSITQPHETEAPKKTIKKKKPTPSTVDQVEEVLASKPVEPVEETVIQEETATLDDTIAQEQTEPTKEITKKKVSRKSVRKEQPIPVADLSTTESPAETGIPETVEMFDDELTEPDIAREISIAEPQPQEAYLEQHDKSFLTYEEKSLKKLQELQIKPVPETEAEPKKVEKKVKKKPKKEQRPEEDEQLRRLLNLEVEKTQLEQYEKIELEEKPKPEKPKPTLLVPQKIERKEQKPQKMLISEPEEQPQMVRLRKVKVPDRKDIEEVVVPKVLLKSRIVDVQYPPEAMKPVITDFTPVKAIGQMSRIEEEETTEKLKKLKKIKTTKGKKLQLETPESMDYEEEKPEKEEFDQEAHKYQRKPKETSDEKPEEKTLKLGKGKLKKEDDDIEQVKLKKTPKKPKEEEPEEQKSVTKPKQKPTEVETEEKQRHVEKPVYKPTDIPDFSTDTEEYKAPEPNPDEQEEEAKKKPKPKRKPKAPEDTEDEQKPLVMGKGKPQPEAPEDDVRFRIPVGKKEDEVPPEITLKPFKKSVSKEDEPAKEADRDMALPASTEKPDAPDTELSLPQKSKKIVKKTKPKQKPDSQDRPEEPAEEEIPQAVADLAEDVPDIVHAVVPKTMMDDEFQKPEELDLTPQPLVDFVIEQLPEEVKVTQVKTETGAIEQQTVKKRIIKKKKDDKVELIEVVTVQKGDELPEATVTVTQVTPEDSTTQPESAMRKVRIKKTVKPDTLEADIERLLNQEISKTELEVYEKTEFEPSKRVKEQSVVEPVPQTAELEEPTPPAPQKTKAKSKAKKQHQVTPLQEIPTESLVPLEPAIGHEATQQTLDTLHTEDRQPVSADTVDLQEDTFETNEFVETETLGDVVQPVDVPEAALEKPEVSLKPQVTAAPIEQVLEETVEQTDVVAAELPQEELAATSEIPSVVTETPIVSKPILEAAPIEEVLEQQVEETDNVPSLALDTVQVAPSDVSEHATEVPTVQGKPLLEAAPVDDLFDVSVEEADTVASLTLNEEQLTPVDVPAGATELPAVQSKPTVEAAPAESLLEQPVEETATVQKPQLETENLVPVEEQRAEPTEEAQIQPAATVETAPAEAPKKVVKKLTKVTKKAKKSIDDDEELQRLLNLEIEKTQLEQYEKVDVDGKPKVKPEKGEIVKLEPIKIERKEQKPIKPEITDTQEPQTVKLRKTVIPEKRDVEEVAVPKVLLKSRIEQVEFTVQGQQPEIVQLDTRPGVGTLSRIEEDEVERTKKVIKKVKVIKKEKPELETLDIEKYEKEPKEEVPQEDEKSQYQRQPKEAPKDEPEERTLQMGKGKLKKDEEHHEEVKLKKTPTKPKEETVEDVKQKKKPEEKPKEEVLDTKKRSVEKPTFTPSDIPDYETPLEPYVKPEPEVEEKPVQEPEKPKIPKEPKVPEVPEEPEHKIVLGKGKKPEPEPEDEFKFRK</sequence>
<dbReference type="EnsemblMetazoa" id="AMAM004872-RA">
    <property type="protein sequence ID" value="AMAM004872-PA"/>
    <property type="gene ID" value="AMAM004872"/>
</dbReference>
<feature type="region of interest" description="Disordered" evidence="2">
    <location>
        <begin position="157"/>
        <end position="192"/>
    </location>
</feature>
<feature type="compositionally biased region" description="Basic residues" evidence="2">
    <location>
        <begin position="1165"/>
        <end position="1175"/>
    </location>
</feature>
<feature type="compositionally biased region" description="Basic and acidic residues" evidence="2">
    <location>
        <begin position="1640"/>
        <end position="1680"/>
    </location>
</feature>
<feature type="region of interest" description="Disordered" evidence="2">
    <location>
        <begin position="689"/>
        <end position="985"/>
    </location>
</feature>
<feature type="compositionally biased region" description="Basic and acidic residues" evidence="2">
    <location>
        <begin position="911"/>
        <end position="925"/>
    </location>
</feature>
<feature type="compositionally biased region" description="Basic and acidic residues" evidence="2">
    <location>
        <begin position="958"/>
        <end position="968"/>
    </location>
</feature>
<dbReference type="VEuPathDB" id="VectorBase:AMAM004872"/>
<feature type="compositionally biased region" description="Basic and acidic residues" evidence="2">
    <location>
        <begin position="590"/>
        <end position="602"/>
    </location>
</feature>
<evidence type="ECO:0000256" key="1">
    <source>
        <dbReference type="SAM" id="Coils"/>
    </source>
</evidence>
<feature type="compositionally biased region" description="Basic and acidic residues" evidence="2">
    <location>
        <begin position="781"/>
        <end position="792"/>
    </location>
</feature>
<feature type="compositionally biased region" description="Basic residues" evidence="2">
    <location>
        <begin position="551"/>
        <end position="561"/>
    </location>
</feature>
<evidence type="ECO:0000313" key="3">
    <source>
        <dbReference type="EnsemblMetazoa" id="AMAM004872-PA"/>
    </source>
</evidence>
<keyword evidence="4" id="KW-1185">Reference proteome</keyword>
<reference evidence="4" key="1">
    <citation type="submission" date="2013-09" db="EMBL/GenBank/DDBJ databases">
        <title>The Genome Sequence of Anopheles maculatus species B.</title>
        <authorList>
            <consortium name="The Broad Institute Genomics Platform"/>
            <person name="Neafsey D.E."/>
            <person name="Besansky N."/>
            <person name="Howell P."/>
            <person name="Walton C."/>
            <person name="Young S.K."/>
            <person name="Zeng Q."/>
            <person name="Gargeya S."/>
            <person name="Fitzgerald M."/>
            <person name="Haas B."/>
            <person name="Abouelleil A."/>
            <person name="Allen A.W."/>
            <person name="Alvarado L."/>
            <person name="Arachchi H.M."/>
            <person name="Berlin A.M."/>
            <person name="Chapman S.B."/>
            <person name="Gainer-Dewar J."/>
            <person name="Goldberg J."/>
            <person name="Griggs A."/>
            <person name="Gujja S."/>
            <person name="Hansen M."/>
            <person name="Howarth C."/>
            <person name="Imamovic A."/>
            <person name="Ireland A."/>
            <person name="Larimer J."/>
            <person name="McCowan C."/>
            <person name="Murphy C."/>
            <person name="Pearson M."/>
            <person name="Poon T.W."/>
            <person name="Priest M."/>
            <person name="Roberts A."/>
            <person name="Saif S."/>
            <person name="Shea T."/>
            <person name="Sisk P."/>
            <person name="Sykes S."/>
            <person name="Wortman J."/>
            <person name="Nusbaum C."/>
            <person name="Birren B."/>
        </authorList>
    </citation>
    <scope>NUCLEOTIDE SEQUENCE [LARGE SCALE GENOMIC DNA]</scope>
    <source>
        <strain evidence="4">maculatus3</strain>
    </source>
</reference>
<feature type="coiled-coil region" evidence="1">
    <location>
        <begin position="331"/>
        <end position="358"/>
    </location>
</feature>
<feature type="region of interest" description="Disordered" evidence="2">
    <location>
        <begin position="1640"/>
        <end position="1814"/>
    </location>
</feature>
<accession>A0A182SE04</accession>
<protein>
    <recommendedName>
        <fullName evidence="5">Titin</fullName>
    </recommendedName>
</protein>
<keyword evidence="1" id="KW-0175">Coiled coil</keyword>
<feature type="compositionally biased region" description="Basic and acidic residues" evidence="2">
    <location>
        <begin position="1689"/>
        <end position="1738"/>
    </location>
</feature>
<feature type="compositionally biased region" description="Basic and acidic residues" evidence="2">
    <location>
        <begin position="1130"/>
        <end position="1143"/>
    </location>
</feature>
<feature type="compositionally biased region" description="Basic and acidic residues" evidence="2">
    <location>
        <begin position="799"/>
        <end position="816"/>
    </location>
</feature>
<feature type="compositionally biased region" description="Basic and acidic residues" evidence="2">
    <location>
        <begin position="764"/>
        <end position="774"/>
    </location>
</feature>
<feature type="region of interest" description="Disordered" evidence="2">
    <location>
        <begin position="590"/>
        <end position="628"/>
    </location>
</feature>
<feature type="region of interest" description="Disordered" evidence="2">
    <location>
        <begin position="51"/>
        <end position="79"/>
    </location>
</feature>
<feature type="region of interest" description="Disordered" evidence="2">
    <location>
        <begin position="1130"/>
        <end position="1186"/>
    </location>
</feature>
<evidence type="ECO:0000256" key="2">
    <source>
        <dbReference type="SAM" id="MobiDB-lite"/>
    </source>
</evidence>
<reference evidence="3" key="2">
    <citation type="submission" date="2020-05" db="UniProtKB">
        <authorList>
            <consortium name="EnsemblMetazoa"/>
        </authorList>
    </citation>
    <scope>IDENTIFICATION</scope>
    <source>
        <strain evidence="3">maculatus3</strain>
    </source>
</reference>
<feature type="region of interest" description="Disordered" evidence="2">
    <location>
        <begin position="535"/>
        <end position="572"/>
    </location>
</feature>
<evidence type="ECO:0000313" key="4">
    <source>
        <dbReference type="Proteomes" id="UP000075901"/>
    </source>
</evidence>
<feature type="compositionally biased region" description="Basic residues" evidence="2">
    <location>
        <begin position="946"/>
        <end position="957"/>
    </location>
</feature>